<dbReference type="InterPro" id="IPR039683">
    <property type="entry name" value="Lsm12-like"/>
</dbReference>
<evidence type="ECO:0000259" key="1">
    <source>
        <dbReference type="PROSITE" id="PS52001"/>
    </source>
</evidence>
<reference evidence="2 3" key="1">
    <citation type="journal article" date="2023" name="Insect Mol. Biol.">
        <title>Genome sequencing provides insights into the evolution of gene families encoding plant cell wall-degrading enzymes in longhorned beetles.</title>
        <authorList>
            <person name="Shin N.R."/>
            <person name="Okamura Y."/>
            <person name="Kirsch R."/>
            <person name="Pauchet Y."/>
        </authorList>
    </citation>
    <scope>NUCLEOTIDE SEQUENCE [LARGE SCALE GENOMIC DNA]</scope>
    <source>
        <strain evidence="2">EAD_L_NR</strain>
    </source>
</reference>
<proteinExistence type="predicted"/>
<evidence type="ECO:0000313" key="3">
    <source>
        <dbReference type="Proteomes" id="UP001159042"/>
    </source>
</evidence>
<dbReference type="PANTHER" id="PTHR13542">
    <property type="entry name" value="LSM12 HOMOLOG"/>
    <property type="match status" value="1"/>
</dbReference>
<keyword evidence="3" id="KW-1185">Reference proteome</keyword>
<sequence length="212" mass="23864">MAAVSDFFSLGSVVWCRTCYNKEVEGEVLAFDPQTKILILSEKDPLVHVLKFPVSSLTRFAECLSSSGDPKLNDVHFINLSLVSELKVKKEVTSTPEPPQSLNLQRLNTRVRNQVDEKKRMLQAISANVSSEGQSLFIAIAKTINEVRWRNSEIVIWNHEVIISPPYQLENIRGNTTSKGYSYIRKVVEKHMKDLALNSQNSPSSVCQNSSQ</sequence>
<dbReference type="Proteomes" id="UP001159042">
    <property type="component" value="Unassembled WGS sequence"/>
</dbReference>
<dbReference type="InterPro" id="IPR047574">
    <property type="entry name" value="AD"/>
</dbReference>
<dbReference type="Pfam" id="PF09793">
    <property type="entry name" value="AD"/>
    <property type="match status" value="1"/>
</dbReference>
<dbReference type="EMBL" id="JANEYG010000034">
    <property type="protein sequence ID" value="KAJ8917289.1"/>
    <property type="molecule type" value="Genomic_DNA"/>
</dbReference>
<feature type="domain" description="AD" evidence="1">
    <location>
        <begin position="100"/>
        <end position="196"/>
    </location>
</feature>
<evidence type="ECO:0000313" key="2">
    <source>
        <dbReference type="EMBL" id="KAJ8917289.1"/>
    </source>
</evidence>
<name>A0AAV8VST5_9CUCU</name>
<protein>
    <recommendedName>
        <fullName evidence="1">AD domain-containing protein</fullName>
    </recommendedName>
</protein>
<organism evidence="2 3">
    <name type="scientific">Exocentrus adspersus</name>
    <dbReference type="NCBI Taxonomy" id="1586481"/>
    <lineage>
        <taxon>Eukaryota</taxon>
        <taxon>Metazoa</taxon>
        <taxon>Ecdysozoa</taxon>
        <taxon>Arthropoda</taxon>
        <taxon>Hexapoda</taxon>
        <taxon>Insecta</taxon>
        <taxon>Pterygota</taxon>
        <taxon>Neoptera</taxon>
        <taxon>Endopterygota</taxon>
        <taxon>Coleoptera</taxon>
        <taxon>Polyphaga</taxon>
        <taxon>Cucujiformia</taxon>
        <taxon>Chrysomeloidea</taxon>
        <taxon>Cerambycidae</taxon>
        <taxon>Lamiinae</taxon>
        <taxon>Acanthocinini</taxon>
        <taxon>Exocentrus</taxon>
    </lineage>
</organism>
<dbReference type="InterPro" id="IPR048478">
    <property type="entry name" value="LSM12_LSM"/>
</dbReference>
<dbReference type="SMART" id="SM00995">
    <property type="entry name" value="AD"/>
    <property type="match status" value="1"/>
</dbReference>
<dbReference type="InterPro" id="IPR019181">
    <property type="entry name" value="LSM12_ABD"/>
</dbReference>
<comment type="caution">
    <text evidence="2">The sequence shown here is derived from an EMBL/GenBank/DDBJ whole genome shotgun (WGS) entry which is preliminary data.</text>
</comment>
<accession>A0AAV8VST5</accession>
<dbReference type="Pfam" id="PF21166">
    <property type="entry name" value="LSM12_LSM"/>
    <property type="match status" value="1"/>
</dbReference>
<dbReference type="PROSITE" id="PS52001">
    <property type="entry name" value="AD"/>
    <property type="match status" value="1"/>
</dbReference>
<dbReference type="AlphaFoldDB" id="A0AAV8VST5"/>
<gene>
    <name evidence="2" type="ORF">NQ315_002307</name>
</gene>